<dbReference type="EMBL" id="MT141489">
    <property type="protein sequence ID" value="QJA63076.1"/>
    <property type="molecule type" value="Genomic_DNA"/>
</dbReference>
<proteinExistence type="predicted"/>
<organism evidence="2">
    <name type="scientific">viral metagenome</name>
    <dbReference type="NCBI Taxonomy" id="1070528"/>
    <lineage>
        <taxon>unclassified sequences</taxon>
        <taxon>metagenomes</taxon>
        <taxon>organismal metagenomes</taxon>
    </lineage>
</organism>
<evidence type="ECO:0000313" key="1">
    <source>
        <dbReference type="EMBL" id="QJA63076.1"/>
    </source>
</evidence>
<evidence type="ECO:0000313" key="2">
    <source>
        <dbReference type="EMBL" id="QJA74689.1"/>
    </source>
</evidence>
<dbReference type="EMBL" id="MT142114">
    <property type="protein sequence ID" value="QJA74689.1"/>
    <property type="molecule type" value="Genomic_DNA"/>
</dbReference>
<gene>
    <name evidence="2" type="ORF">MM415A01949_0010</name>
    <name evidence="1" type="ORF">MM415B00659_0030</name>
</gene>
<dbReference type="AlphaFoldDB" id="A0A6M3JXG3"/>
<reference evidence="2" key="1">
    <citation type="submission" date="2020-03" db="EMBL/GenBank/DDBJ databases">
        <title>The deep terrestrial virosphere.</title>
        <authorList>
            <person name="Holmfeldt K."/>
            <person name="Nilsson E."/>
            <person name="Simone D."/>
            <person name="Lopez-Fernandez M."/>
            <person name="Wu X."/>
            <person name="de Brujin I."/>
            <person name="Lundin D."/>
            <person name="Andersson A."/>
            <person name="Bertilsson S."/>
            <person name="Dopson M."/>
        </authorList>
    </citation>
    <scope>NUCLEOTIDE SEQUENCE</scope>
    <source>
        <strain evidence="2">MM415A01949</strain>
        <strain evidence="1">MM415B00659</strain>
    </source>
</reference>
<sequence>MAPEGYEKIRDDLISKGVPSDEAKEQAAKIWNKKHPKNPVTRKKHSETIKGIADGRANRILQDS</sequence>
<accession>A0A6M3JXG3</accession>
<protein>
    <submittedName>
        <fullName evidence="2">Uncharacterized protein</fullName>
    </submittedName>
</protein>
<name>A0A6M3JXG3_9ZZZZ</name>